<organism evidence="3 4">
    <name type="scientific">Adineta ricciae</name>
    <name type="common">Rotifer</name>
    <dbReference type="NCBI Taxonomy" id="249248"/>
    <lineage>
        <taxon>Eukaryota</taxon>
        <taxon>Metazoa</taxon>
        <taxon>Spiralia</taxon>
        <taxon>Gnathifera</taxon>
        <taxon>Rotifera</taxon>
        <taxon>Eurotatoria</taxon>
        <taxon>Bdelloidea</taxon>
        <taxon>Adinetida</taxon>
        <taxon>Adinetidae</taxon>
        <taxon>Adineta</taxon>
    </lineage>
</organism>
<evidence type="ECO:0000256" key="1">
    <source>
        <dbReference type="SAM" id="MobiDB-lite"/>
    </source>
</evidence>
<proteinExistence type="predicted"/>
<reference evidence="3" key="1">
    <citation type="submission" date="2021-02" db="EMBL/GenBank/DDBJ databases">
        <authorList>
            <person name="Nowell W R."/>
        </authorList>
    </citation>
    <scope>NUCLEOTIDE SEQUENCE</scope>
</reference>
<comment type="caution">
    <text evidence="3">The sequence shown here is derived from an EMBL/GenBank/DDBJ whole genome shotgun (WGS) entry which is preliminary data.</text>
</comment>
<feature type="chain" id="PRO_5032747814" evidence="2">
    <location>
        <begin position="25"/>
        <end position="173"/>
    </location>
</feature>
<name>A0A816C304_ADIRI</name>
<accession>A0A816C304</accession>
<gene>
    <name evidence="3" type="ORF">XAT740_LOCUS49590</name>
</gene>
<feature type="compositionally biased region" description="Acidic residues" evidence="1">
    <location>
        <begin position="68"/>
        <end position="92"/>
    </location>
</feature>
<sequence>MISSPFVFLQLSIVVLIMVTLSATTKIPQSTDDAVSQHQNNERPSTSALENHQHRQTFKQDILNDINTGDDDGDDDDNALNTNDSEEEEEEYRNDYYQDQDNQAIWSPVFHKRYAKKLARGGSSGINVADGRLWAIPYRFGKRASFVAAALPYRFGKRAAAIHLQFGKKNAAL</sequence>
<protein>
    <submittedName>
        <fullName evidence="3">Uncharacterized protein</fullName>
    </submittedName>
</protein>
<dbReference type="EMBL" id="CAJNOR010007383">
    <property type="protein sequence ID" value="CAF1616183.1"/>
    <property type="molecule type" value="Genomic_DNA"/>
</dbReference>
<evidence type="ECO:0000313" key="4">
    <source>
        <dbReference type="Proteomes" id="UP000663828"/>
    </source>
</evidence>
<evidence type="ECO:0000313" key="3">
    <source>
        <dbReference type="EMBL" id="CAF1616183.1"/>
    </source>
</evidence>
<dbReference type="AlphaFoldDB" id="A0A816C304"/>
<feature type="compositionally biased region" description="Polar residues" evidence="1">
    <location>
        <begin position="29"/>
        <end position="50"/>
    </location>
</feature>
<keyword evidence="4" id="KW-1185">Reference proteome</keyword>
<keyword evidence="2" id="KW-0732">Signal</keyword>
<feature type="signal peptide" evidence="2">
    <location>
        <begin position="1"/>
        <end position="24"/>
    </location>
</feature>
<dbReference type="Proteomes" id="UP000663828">
    <property type="component" value="Unassembled WGS sequence"/>
</dbReference>
<feature type="region of interest" description="Disordered" evidence="1">
    <location>
        <begin position="29"/>
        <end position="94"/>
    </location>
</feature>
<evidence type="ECO:0000256" key="2">
    <source>
        <dbReference type="SAM" id="SignalP"/>
    </source>
</evidence>